<evidence type="ECO:0000313" key="2">
    <source>
        <dbReference type="EMBL" id="SUS08440.1"/>
    </source>
</evidence>
<name>A0A380TJ21_9ZZZZ</name>
<evidence type="ECO:0000259" key="1">
    <source>
        <dbReference type="PROSITE" id="PS51832"/>
    </source>
</evidence>
<sequence>MLDAYADAASVQEQLREIHLTLRGELPGVVRVAVALYDRRTDVIKTFVHSTEGAAQPFLHYEARLHDVPSLAALAAHGQPRVLDDFAAHGGALCGRHTEVLLGCGYRSSFTLPIIDQGKLFGFLFFDAAAANFFTGAAVQHLAIYGRLISLLIINALTPANTLRSLVEVTKALSHLRNGETGLHLERMARYARLIARTLADRSGDNAIDDEFVEFVFRFAPLHDVGKIGIPDSILLKPGRLNEAEFAVMKTHVTKGVALIEKIAQSFGVGRPQHIDVLRNIVHFHHEACDGSGYAEGLKGDAIPLEARVVAVADVFDALTSKRSYKPAWSSAAALAYLNRHAGIIFDPLCVAALAENKEAVAALQRQFRSDDDSPEGFHEAYTLDI</sequence>
<dbReference type="InterPro" id="IPR003607">
    <property type="entry name" value="HD/PDEase_dom"/>
</dbReference>
<protein>
    <submittedName>
        <fullName evidence="2">HD-GYP domain</fullName>
    </submittedName>
</protein>
<accession>A0A380TJ21</accession>
<dbReference type="Pfam" id="PF01590">
    <property type="entry name" value="GAF"/>
    <property type="match status" value="1"/>
</dbReference>
<organism evidence="2">
    <name type="scientific">metagenome</name>
    <dbReference type="NCBI Taxonomy" id="256318"/>
    <lineage>
        <taxon>unclassified sequences</taxon>
        <taxon>metagenomes</taxon>
    </lineage>
</organism>
<dbReference type="CDD" id="cd00077">
    <property type="entry name" value="HDc"/>
    <property type="match status" value="1"/>
</dbReference>
<dbReference type="PANTHER" id="PTHR45228:SF1">
    <property type="entry name" value="CYCLIC DI-GMP PHOSPHODIESTERASE TM_0186"/>
    <property type="match status" value="1"/>
</dbReference>
<dbReference type="SUPFAM" id="SSF55781">
    <property type="entry name" value="GAF domain-like"/>
    <property type="match status" value="1"/>
</dbReference>
<dbReference type="InterPro" id="IPR029016">
    <property type="entry name" value="GAF-like_dom_sf"/>
</dbReference>
<dbReference type="EMBL" id="UIDG01000621">
    <property type="protein sequence ID" value="SUS08440.1"/>
    <property type="molecule type" value="Genomic_DNA"/>
</dbReference>
<dbReference type="Gene3D" id="3.30.450.40">
    <property type="match status" value="1"/>
</dbReference>
<dbReference type="Pfam" id="PF13487">
    <property type="entry name" value="HD_5"/>
    <property type="match status" value="1"/>
</dbReference>
<dbReference type="SUPFAM" id="SSF109604">
    <property type="entry name" value="HD-domain/PDEase-like"/>
    <property type="match status" value="1"/>
</dbReference>
<dbReference type="InterPro" id="IPR037522">
    <property type="entry name" value="HD_GYP_dom"/>
</dbReference>
<gene>
    <name evidence="2" type="ORF">DF3PB_680011</name>
</gene>
<reference evidence="2" key="1">
    <citation type="submission" date="2018-07" db="EMBL/GenBank/DDBJ databases">
        <authorList>
            <person name="Quirk P.G."/>
            <person name="Krulwich T.A."/>
        </authorList>
    </citation>
    <scope>NUCLEOTIDE SEQUENCE</scope>
</reference>
<feature type="domain" description="HD-GYP" evidence="1">
    <location>
        <begin position="159"/>
        <end position="370"/>
    </location>
</feature>
<dbReference type="InterPro" id="IPR052020">
    <property type="entry name" value="Cyclic_di-GMP/3'3'-cGAMP_PDE"/>
</dbReference>
<dbReference type="InterPro" id="IPR003018">
    <property type="entry name" value="GAF"/>
</dbReference>
<dbReference type="Gene3D" id="1.10.3210.10">
    <property type="entry name" value="Hypothetical protein af1432"/>
    <property type="match status" value="1"/>
</dbReference>
<dbReference type="PANTHER" id="PTHR45228">
    <property type="entry name" value="CYCLIC DI-GMP PHOSPHODIESTERASE TM_0186-RELATED"/>
    <property type="match status" value="1"/>
</dbReference>
<dbReference type="AlphaFoldDB" id="A0A380TJ21"/>
<dbReference type="PROSITE" id="PS51832">
    <property type="entry name" value="HD_GYP"/>
    <property type="match status" value="1"/>
</dbReference>
<proteinExistence type="predicted"/>
<dbReference type="SMART" id="SM00471">
    <property type="entry name" value="HDc"/>
    <property type="match status" value="1"/>
</dbReference>